<dbReference type="Gene3D" id="3.40.50.1460">
    <property type="match status" value="1"/>
</dbReference>
<dbReference type="AlphaFoldDB" id="X6NQG2"/>
<organism evidence="1 2">
    <name type="scientific">Reticulomyxa filosa</name>
    <dbReference type="NCBI Taxonomy" id="46433"/>
    <lineage>
        <taxon>Eukaryota</taxon>
        <taxon>Sar</taxon>
        <taxon>Rhizaria</taxon>
        <taxon>Retaria</taxon>
        <taxon>Foraminifera</taxon>
        <taxon>Monothalamids</taxon>
        <taxon>Reticulomyxidae</taxon>
        <taxon>Reticulomyxa</taxon>
    </lineage>
</organism>
<reference evidence="1 2" key="1">
    <citation type="journal article" date="2013" name="Curr. Biol.">
        <title>The Genome of the Foraminiferan Reticulomyxa filosa.</title>
        <authorList>
            <person name="Glockner G."/>
            <person name="Hulsmann N."/>
            <person name="Schleicher M."/>
            <person name="Noegel A.A."/>
            <person name="Eichinger L."/>
            <person name="Gallinger C."/>
            <person name="Pawlowski J."/>
            <person name="Sierra R."/>
            <person name="Euteneuer U."/>
            <person name="Pillet L."/>
            <person name="Moustafa A."/>
            <person name="Platzer M."/>
            <person name="Groth M."/>
            <person name="Szafranski K."/>
            <person name="Schliwa M."/>
        </authorList>
    </citation>
    <scope>NUCLEOTIDE SEQUENCE [LARGE SCALE GENOMIC DNA]</scope>
</reference>
<accession>X6NQG2</accession>
<gene>
    <name evidence="1" type="ORF">RFI_09526</name>
</gene>
<proteinExistence type="predicted"/>
<protein>
    <submittedName>
        <fullName evidence="1">Asparagine-rich protein</fullName>
    </submittedName>
</protein>
<evidence type="ECO:0000313" key="2">
    <source>
        <dbReference type="Proteomes" id="UP000023152"/>
    </source>
</evidence>
<comment type="caution">
    <text evidence="1">The sequence shown here is derived from an EMBL/GenBank/DDBJ whole genome shotgun (WGS) entry which is preliminary data.</text>
</comment>
<evidence type="ECO:0000313" key="1">
    <source>
        <dbReference type="EMBL" id="ETO27607.1"/>
    </source>
</evidence>
<sequence>MPPFEVLVMIGSEQYTLHLTSLTLKHLKEQIIAVSKNDGQENMIVNITDWNGHDIESDQQLQNISPLNFRAHFQEKKDEETKRTKHEYKIKNGLVLIMGAIQSDLRDNLESMRQDLGILQALFELHFGYRAFNNFNARNRDMECLTLSELKNFIWRHLLGLTDNGMDYDGLIIVWCEYHHSNGSNGHTLQISSDHAMNNLKEIEMELIEDSCYFEGKPKILIHMSYKTESEEYNKNQNGNGNGNGNGVWCNQNADVFAMGVTIPLSKKSGASGKESLVISTLCQDIQSNGSKQSVQDIVRRLASSHVFDRGVETYLLPNPTHKIRLDIMAGTLDFKTHWNRDWKKSNAEAVKTVMQMLHENEQGVVVVSYNISAWQKAISKSSIAMDDNVNTNININNNNNNNNNNKIIIMIIIMAPKLFHFICH</sequence>
<dbReference type="EMBL" id="ASPP01007148">
    <property type="protein sequence ID" value="ETO27607.1"/>
    <property type="molecule type" value="Genomic_DNA"/>
</dbReference>
<dbReference type="Proteomes" id="UP000023152">
    <property type="component" value="Unassembled WGS sequence"/>
</dbReference>
<name>X6NQG2_RETFI</name>
<keyword evidence="2" id="KW-1185">Reference proteome</keyword>